<comment type="subcellular location">
    <subcellularLocation>
        <location evidence="1">Membrane</location>
        <topology evidence="1">Multi-pass membrane protein</topology>
    </subcellularLocation>
</comment>
<evidence type="ECO:0000256" key="5">
    <source>
        <dbReference type="SAM" id="Phobius"/>
    </source>
</evidence>
<dbReference type="GO" id="GO:0006508">
    <property type="term" value="P:proteolysis"/>
    <property type="evidence" value="ECO:0007669"/>
    <property type="project" value="UniProtKB-KW"/>
</dbReference>
<dbReference type="Proteomes" id="UP000523795">
    <property type="component" value="Unassembled WGS sequence"/>
</dbReference>
<proteinExistence type="predicted"/>
<feature type="non-terminal residue" evidence="6">
    <location>
        <position position="101"/>
    </location>
</feature>
<dbReference type="EMBL" id="JAAZSR010000630">
    <property type="protein sequence ID" value="NKX52623.1"/>
    <property type="molecule type" value="Genomic_DNA"/>
</dbReference>
<comment type="caution">
    <text evidence="6">The sequence shown here is derived from an EMBL/GenBank/DDBJ whole genome shotgun (WGS) entry which is preliminary data.</text>
</comment>
<evidence type="ECO:0000256" key="4">
    <source>
        <dbReference type="ARBA" id="ARBA00023136"/>
    </source>
</evidence>
<keyword evidence="2 5" id="KW-0812">Transmembrane</keyword>
<keyword evidence="7" id="KW-1185">Reference proteome</keyword>
<keyword evidence="6" id="KW-0378">Hydrolase</keyword>
<dbReference type="SUPFAM" id="SSF144091">
    <property type="entry name" value="Rhomboid-like"/>
    <property type="match status" value="1"/>
</dbReference>
<protein>
    <submittedName>
        <fullName evidence="6">Rhomboid family intramembrane serine protease</fullName>
    </submittedName>
</protein>
<feature type="transmembrane region" description="Helical" evidence="5">
    <location>
        <begin position="20"/>
        <end position="39"/>
    </location>
</feature>
<evidence type="ECO:0000313" key="6">
    <source>
        <dbReference type="EMBL" id="NKX52623.1"/>
    </source>
</evidence>
<keyword evidence="3 5" id="KW-1133">Transmembrane helix</keyword>
<keyword evidence="6" id="KW-0645">Protease</keyword>
<evidence type="ECO:0000256" key="1">
    <source>
        <dbReference type="ARBA" id="ARBA00004141"/>
    </source>
</evidence>
<dbReference type="InterPro" id="IPR035952">
    <property type="entry name" value="Rhomboid-like_sf"/>
</dbReference>
<evidence type="ECO:0000256" key="2">
    <source>
        <dbReference type="ARBA" id="ARBA00022692"/>
    </source>
</evidence>
<sequence>MRRPASSGGPARAVQARRGLLALAVFTAVLWAVQVANLATGRVLNSMFGNIPRRLEGLDGILFSPLLHADFTHLASNSLPLIVLGFLVFLEGPRRFATVVA</sequence>
<reference evidence="6 7" key="1">
    <citation type="submission" date="2020-04" db="EMBL/GenBank/DDBJ databases">
        <authorList>
            <person name="Liu S."/>
        </authorList>
    </citation>
    <scope>NUCLEOTIDE SEQUENCE [LARGE SCALE GENOMIC DNA]</scope>
    <source>
        <strain evidence="6 7">CGMCC 1.15091</strain>
    </source>
</reference>
<gene>
    <name evidence="6" type="ORF">HER39_19010</name>
</gene>
<feature type="transmembrane region" description="Helical" evidence="5">
    <location>
        <begin position="71"/>
        <end position="90"/>
    </location>
</feature>
<dbReference type="GO" id="GO:0008233">
    <property type="term" value="F:peptidase activity"/>
    <property type="evidence" value="ECO:0007669"/>
    <property type="project" value="UniProtKB-KW"/>
</dbReference>
<name>A0ABX1JUH6_9MICC</name>
<keyword evidence="4 5" id="KW-0472">Membrane</keyword>
<organism evidence="6 7">
    <name type="scientific">Arthrobacter deserti</name>
    <dbReference type="NCBI Taxonomy" id="1742687"/>
    <lineage>
        <taxon>Bacteria</taxon>
        <taxon>Bacillati</taxon>
        <taxon>Actinomycetota</taxon>
        <taxon>Actinomycetes</taxon>
        <taxon>Micrococcales</taxon>
        <taxon>Micrococcaceae</taxon>
        <taxon>Arthrobacter</taxon>
    </lineage>
</organism>
<evidence type="ECO:0000256" key="3">
    <source>
        <dbReference type="ARBA" id="ARBA00022989"/>
    </source>
</evidence>
<evidence type="ECO:0000313" key="7">
    <source>
        <dbReference type="Proteomes" id="UP000523795"/>
    </source>
</evidence>
<accession>A0ABX1JUH6</accession>